<dbReference type="Gene3D" id="3.40.50.300">
    <property type="entry name" value="P-loop containing nucleotide triphosphate hydrolases"/>
    <property type="match status" value="1"/>
</dbReference>
<proteinExistence type="predicted"/>
<name>A0A0F9DRQ7_9ZZZZ</name>
<reference evidence="1" key="1">
    <citation type="journal article" date="2015" name="Nature">
        <title>Complex archaea that bridge the gap between prokaryotes and eukaryotes.</title>
        <authorList>
            <person name="Spang A."/>
            <person name="Saw J.H."/>
            <person name="Jorgensen S.L."/>
            <person name="Zaremba-Niedzwiedzka K."/>
            <person name="Martijn J."/>
            <person name="Lind A.E."/>
            <person name="van Eijk R."/>
            <person name="Schleper C."/>
            <person name="Guy L."/>
            <person name="Ettema T.J."/>
        </authorList>
    </citation>
    <scope>NUCLEOTIDE SEQUENCE</scope>
</reference>
<evidence type="ECO:0000313" key="1">
    <source>
        <dbReference type="EMBL" id="KKL20336.1"/>
    </source>
</evidence>
<sequence length="442" mass="52114">MSGESFTYPEFLDSIDTTEYNFLDYEPFQIDYGYEKLRIIAYMPPGQREIIGVRSRGGAKTWEEMVFDLYLAQLRNPYVLIPSILNTLPWEAPLRGYWFSTSDDQLDQPKEYFDYIIDNSFLRFIIKKKTNTLVRFKHGGKLKLTILTEKKVRSGRGDFITIDEEAQAEEKLYNAAIGIISGSMFGFLSHISTPCKATIFEKNHTRLRTREYTTEQQLIFVKPWWEIAFLEKNRAFYEEEKHTKPQWWYEQEYCGKFTSPLGSVFRNVVYDVYDNINGEWVLKIPLILDRRIVSGLDWNPVSGHWLSGGQWTEDMRGFLVTHSDVIAVGYTHELQLKNYLQIRQWAIHGKYLCIEDGGFNLGFVKWFKEWFGKDMSKRDINIFYEEWDNQGVAKTNAALEFLPVTIYVDRIRFPELAEQIENQQWVNETHKLELKKDPIDSP</sequence>
<dbReference type="InterPro" id="IPR027417">
    <property type="entry name" value="P-loop_NTPase"/>
</dbReference>
<feature type="non-terminal residue" evidence="1">
    <location>
        <position position="442"/>
    </location>
</feature>
<evidence type="ECO:0008006" key="2">
    <source>
        <dbReference type="Google" id="ProtNLM"/>
    </source>
</evidence>
<gene>
    <name evidence="1" type="ORF">LCGC14_2456490</name>
</gene>
<dbReference type="AlphaFoldDB" id="A0A0F9DRQ7"/>
<organism evidence="1">
    <name type="scientific">marine sediment metagenome</name>
    <dbReference type="NCBI Taxonomy" id="412755"/>
    <lineage>
        <taxon>unclassified sequences</taxon>
        <taxon>metagenomes</taxon>
        <taxon>ecological metagenomes</taxon>
    </lineage>
</organism>
<comment type="caution">
    <text evidence="1">The sequence shown here is derived from an EMBL/GenBank/DDBJ whole genome shotgun (WGS) entry which is preliminary data.</text>
</comment>
<dbReference type="EMBL" id="LAZR01038136">
    <property type="protein sequence ID" value="KKL20336.1"/>
    <property type="molecule type" value="Genomic_DNA"/>
</dbReference>
<protein>
    <recommendedName>
        <fullName evidence="2">Terminase large subunit gp17-like C-terminal domain-containing protein</fullName>
    </recommendedName>
</protein>
<accession>A0A0F9DRQ7</accession>